<protein>
    <submittedName>
        <fullName evidence="1">Uncharacterized protein</fullName>
    </submittedName>
</protein>
<evidence type="ECO:0000313" key="1">
    <source>
        <dbReference type="EMBL" id="MDR6782802.1"/>
    </source>
</evidence>
<keyword evidence="2" id="KW-1185">Reference proteome</keyword>
<organism evidence="1 2">
    <name type="scientific">Pedobacter africanus</name>
    <dbReference type="NCBI Taxonomy" id="151894"/>
    <lineage>
        <taxon>Bacteria</taxon>
        <taxon>Pseudomonadati</taxon>
        <taxon>Bacteroidota</taxon>
        <taxon>Sphingobacteriia</taxon>
        <taxon>Sphingobacteriales</taxon>
        <taxon>Sphingobacteriaceae</taxon>
        <taxon>Pedobacter</taxon>
    </lineage>
</organism>
<sequence length="94" mass="10719">MGRLFIFRTLLIAIFILTLYQTAGASGTAHTWQDEKKEKRGEKPDPKGKPDQQEPVKPDIREVPKARKQSRPPVVKPNVKAKPIKVIRPNIKRP</sequence>
<accession>A0ACC6KUA0</accession>
<proteinExistence type="predicted"/>
<comment type="caution">
    <text evidence="1">The sequence shown here is derived from an EMBL/GenBank/DDBJ whole genome shotgun (WGS) entry which is preliminary data.</text>
</comment>
<name>A0ACC6KUA0_9SPHI</name>
<reference evidence="1" key="1">
    <citation type="submission" date="2023-07" db="EMBL/GenBank/DDBJ databases">
        <title>Sorghum-associated microbial communities from plants grown in Nebraska, USA.</title>
        <authorList>
            <person name="Schachtman D."/>
        </authorList>
    </citation>
    <scope>NUCLEOTIDE SEQUENCE</scope>
    <source>
        <strain evidence="1">2697</strain>
    </source>
</reference>
<evidence type="ECO:0000313" key="2">
    <source>
        <dbReference type="Proteomes" id="UP001246858"/>
    </source>
</evidence>
<dbReference type="Proteomes" id="UP001246858">
    <property type="component" value="Unassembled WGS sequence"/>
</dbReference>
<gene>
    <name evidence="1" type="ORF">J2X78_001354</name>
</gene>
<dbReference type="EMBL" id="JAVDTF010000001">
    <property type="protein sequence ID" value="MDR6782802.1"/>
    <property type="molecule type" value="Genomic_DNA"/>
</dbReference>